<dbReference type="PANTHER" id="PTHR12001">
    <property type="entry name" value="GERANYLGERANYL PYROPHOSPHATE SYNTHASE"/>
    <property type="match status" value="1"/>
</dbReference>
<accession>A0ABX0YVY6</accession>
<dbReference type="EMBL" id="JAATEL010000012">
    <property type="protein sequence ID" value="NJP15270.1"/>
    <property type="molecule type" value="Genomic_DNA"/>
</dbReference>
<comment type="cofactor">
    <cofactor evidence="1">
        <name>Mg(2+)</name>
        <dbReference type="ChEBI" id="CHEBI:18420"/>
    </cofactor>
</comment>
<evidence type="ECO:0000256" key="3">
    <source>
        <dbReference type="ARBA" id="ARBA00022679"/>
    </source>
</evidence>
<dbReference type="Gene3D" id="1.10.600.10">
    <property type="entry name" value="Farnesyl Diphosphate Synthase"/>
    <property type="match status" value="1"/>
</dbReference>
<dbReference type="Pfam" id="PF00348">
    <property type="entry name" value="polyprenyl_synt"/>
    <property type="match status" value="1"/>
</dbReference>
<comment type="similarity">
    <text evidence="2 6">Belongs to the FPP/GGPP synthase family.</text>
</comment>
<dbReference type="Proteomes" id="UP000635996">
    <property type="component" value="Unassembled WGS sequence"/>
</dbReference>
<reference evidence="8 9" key="1">
    <citation type="submission" date="2020-03" db="EMBL/GenBank/DDBJ databases">
        <title>WGS of actinomycetes isolated from Thailand.</title>
        <authorList>
            <person name="Thawai C."/>
        </authorList>
    </citation>
    <scope>NUCLEOTIDE SEQUENCE [LARGE SCALE GENOMIC DNA]</scope>
    <source>
        <strain evidence="8 9">NBRC 13905</strain>
    </source>
</reference>
<evidence type="ECO:0000256" key="7">
    <source>
        <dbReference type="SAM" id="MobiDB-lite"/>
    </source>
</evidence>
<dbReference type="CDD" id="cd00685">
    <property type="entry name" value="Trans_IPPS_HT"/>
    <property type="match status" value="1"/>
</dbReference>
<evidence type="ECO:0000313" key="8">
    <source>
        <dbReference type="EMBL" id="NJP15270.1"/>
    </source>
</evidence>
<evidence type="ECO:0000256" key="5">
    <source>
        <dbReference type="ARBA" id="ARBA00022842"/>
    </source>
</evidence>
<feature type="region of interest" description="Disordered" evidence="7">
    <location>
        <begin position="1"/>
        <end position="55"/>
    </location>
</feature>
<comment type="caution">
    <text evidence="8">The sequence shown here is derived from an EMBL/GenBank/DDBJ whole genome shotgun (WGS) entry which is preliminary data.</text>
</comment>
<dbReference type="PROSITE" id="PS00723">
    <property type="entry name" value="POLYPRENYL_SYNTHASE_1"/>
    <property type="match status" value="1"/>
</dbReference>
<dbReference type="SUPFAM" id="SSF48576">
    <property type="entry name" value="Terpenoid synthases"/>
    <property type="match status" value="1"/>
</dbReference>
<evidence type="ECO:0000256" key="2">
    <source>
        <dbReference type="ARBA" id="ARBA00006706"/>
    </source>
</evidence>
<evidence type="ECO:0000256" key="6">
    <source>
        <dbReference type="RuleBase" id="RU004466"/>
    </source>
</evidence>
<keyword evidence="5" id="KW-0460">Magnesium</keyword>
<dbReference type="RefSeq" id="WP_168131641.1">
    <property type="nucleotide sequence ID" value="NZ_JAATEL010000012.1"/>
</dbReference>
<protein>
    <submittedName>
        <fullName evidence="8">Polyprenyl synthetase family protein</fullName>
    </submittedName>
</protein>
<sequence>MRPTSAQDHRGGAPPPVPGRPSGTVSPTRPHPDAADDPTAPDPEGPVTADDPSLVDADVPAAVGRVLDTVLHRRVARARAVDDLFGGDVAQRVADFTRTGGKRTRSQLLWWAVRACGGSDPDTAEAALRIGAALELLQTCALVHDDVMDRSLLRRGRPALHADLGARYAATAPAADVDRFGEGAGILAGDLALAWADDLVADTPLPPPAAHRVRSLWSDLRTEMVAGQYLDLHGRLTAAYTPQRALRTACLKSALYSVARPLALGAVLAGAQESTLRALSAAGRDVGLAFQLRDDLDDLYGDPERTGKDSGADFRQGAPTYLLALARSRARAAGDRTALSVLARAADGTATDRPGLGEVRQAVTGTGAPGVVEATIRCLVTRALRCLDDAPLEAHAGARLRSLLCAVADTGGTRPDPCPPPDPEEPQR</sequence>
<dbReference type="PROSITE" id="PS00444">
    <property type="entry name" value="POLYPRENYL_SYNTHASE_2"/>
    <property type="match status" value="1"/>
</dbReference>
<gene>
    <name evidence="8" type="ORF">HCJ95_13460</name>
</gene>
<dbReference type="SFLD" id="SFLDS00005">
    <property type="entry name" value="Isoprenoid_Synthase_Type_I"/>
    <property type="match status" value="1"/>
</dbReference>
<evidence type="ECO:0000256" key="1">
    <source>
        <dbReference type="ARBA" id="ARBA00001946"/>
    </source>
</evidence>
<proteinExistence type="inferred from homology"/>
<keyword evidence="9" id="KW-1185">Reference proteome</keyword>
<dbReference type="InterPro" id="IPR000092">
    <property type="entry name" value="Polyprenyl_synt"/>
</dbReference>
<evidence type="ECO:0000256" key="4">
    <source>
        <dbReference type="ARBA" id="ARBA00022723"/>
    </source>
</evidence>
<dbReference type="PANTHER" id="PTHR12001:SF85">
    <property type="entry name" value="SHORT CHAIN ISOPRENYL DIPHOSPHATE SYNTHASE"/>
    <property type="match status" value="1"/>
</dbReference>
<evidence type="ECO:0000313" key="9">
    <source>
        <dbReference type="Proteomes" id="UP000635996"/>
    </source>
</evidence>
<name>A0ABX0YVY6_STRTL</name>
<keyword evidence="4" id="KW-0479">Metal-binding</keyword>
<keyword evidence="3 6" id="KW-0808">Transferase</keyword>
<dbReference type="InterPro" id="IPR008949">
    <property type="entry name" value="Isoprenoid_synthase_dom_sf"/>
</dbReference>
<dbReference type="InterPro" id="IPR033749">
    <property type="entry name" value="Polyprenyl_synt_CS"/>
</dbReference>
<organism evidence="8 9">
    <name type="scientific">Streptomyces thermoviolaceus subsp. thermoviolaceus</name>
    <dbReference type="NCBI Taxonomy" id="66860"/>
    <lineage>
        <taxon>Bacteria</taxon>
        <taxon>Bacillati</taxon>
        <taxon>Actinomycetota</taxon>
        <taxon>Actinomycetes</taxon>
        <taxon>Kitasatosporales</taxon>
        <taxon>Streptomycetaceae</taxon>
        <taxon>Streptomyces</taxon>
    </lineage>
</organism>